<gene>
    <name evidence="1" type="ORF">TBRA_LOCUS7863</name>
</gene>
<proteinExistence type="predicted"/>
<dbReference type="EMBL" id="CADCXV010000806">
    <property type="protein sequence ID" value="CAB0035980.1"/>
    <property type="molecule type" value="Genomic_DNA"/>
</dbReference>
<sequence>MGRTTTQHTTRRVALEIRSAALQTKQHHRMTPSEAGVQRRCAHRRTIVSRLTRERGKRSELHTRLRLRVIDYVRF</sequence>
<name>A0A6H5IF29_9HYME</name>
<organism evidence="1 2">
    <name type="scientific">Trichogramma brassicae</name>
    <dbReference type="NCBI Taxonomy" id="86971"/>
    <lineage>
        <taxon>Eukaryota</taxon>
        <taxon>Metazoa</taxon>
        <taxon>Ecdysozoa</taxon>
        <taxon>Arthropoda</taxon>
        <taxon>Hexapoda</taxon>
        <taxon>Insecta</taxon>
        <taxon>Pterygota</taxon>
        <taxon>Neoptera</taxon>
        <taxon>Endopterygota</taxon>
        <taxon>Hymenoptera</taxon>
        <taxon>Apocrita</taxon>
        <taxon>Proctotrupomorpha</taxon>
        <taxon>Chalcidoidea</taxon>
        <taxon>Trichogrammatidae</taxon>
        <taxon>Trichogramma</taxon>
    </lineage>
</organism>
<evidence type="ECO:0000313" key="2">
    <source>
        <dbReference type="Proteomes" id="UP000479190"/>
    </source>
</evidence>
<evidence type="ECO:0000313" key="1">
    <source>
        <dbReference type="EMBL" id="CAB0035980.1"/>
    </source>
</evidence>
<reference evidence="1 2" key="1">
    <citation type="submission" date="2020-02" db="EMBL/GenBank/DDBJ databases">
        <authorList>
            <person name="Ferguson B K."/>
        </authorList>
    </citation>
    <scope>NUCLEOTIDE SEQUENCE [LARGE SCALE GENOMIC DNA]</scope>
</reference>
<accession>A0A6H5IF29</accession>
<dbReference type="AlphaFoldDB" id="A0A6H5IF29"/>
<dbReference type="Proteomes" id="UP000479190">
    <property type="component" value="Unassembled WGS sequence"/>
</dbReference>
<protein>
    <submittedName>
        <fullName evidence="1">Uncharacterized protein</fullName>
    </submittedName>
</protein>
<keyword evidence="2" id="KW-1185">Reference proteome</keyword>